<keyword evidence="2 4" id="KW-0472">Membrane</keyword>
<dbReference type="SUPFAM" id="SSF56601">
    <property type="entry name" value="beta-lactamase/transpeptidase-like"/>
    <property type="match status" value="1"/>
</dbReference>
<name>A0A4R5NHG5_LENBU</name>
<evidence type="ECO:0000256" key="4">
    <source>
        <dbReference type="SAM" id="Phobius"/>
    </source>
</evidence>
<dbReference type="Proteomes" id="UP000295181">
    <property type="component" value="Unassembled WGS sequence"/>
</dbReference>
<comment type="subcellular location">
    <subcellularLocation>
        <location evidence="1">Membrane</location>
    </subcellularLocation>
</comment>
<dbReference type="PANTHER" id="PTHR46825">
    <property type="entry name" value="D-ALANYL-D-ALANINE-CARBOXYPEPTIDASE/ENDOPEPTIDASE AMPH"/>
    <property type="match status" value="1"/>
</dbReference>
<keyword evidence="4" id="KW-1133">Transmembrane helix</keyword>
<proteinExistence type="predicted"/>
<dbReference type="PANTHER" id="PTHR46825:SF11">
    <property type="entry name" value="PENICILLIN-BINDING PROTEIN 4"/>
    <property type="match status" value="1"/>
</dbReference>
<feature type="region of interest" description="Disordered" evidence="3">
    <location>
        <begin position="40"/>
        <end position="78"/>
    </location>
</feature>
<dbReference type="RefSeq" id="WP_056938667.1">
    <property type="nucleotide sequence ID" value="NZ_AZDM01000003.1"/>
</dbReference>
<dbReference type="InterPro" id="IPR012338">
    <property type="entry name" value="Beta-lactam/transpept-like"/>
</dbReference>
<evidence type="ECO:0000313" key="7">
    <source>
        <dbReference type="Proteomes" id="UP000295181"/>
    </source>
</evidence>
<reference evidence="6 7" key="1">
    <citation type="journal article" date="2019" name="Appl. Microbiol. Biotechnol.">
        <title>Uncovering carbohydrate metabolism through a genotype-phenotype association study of 56 lactic acid bacteria genomes.</title>
        <authorList>
            <person name="Buron-Moles G."/>
            <person name="Chailyan A."/>
            <person name="Dolejs I."/>
            <person name="Forster J."/>
            <person name="Miks M.H."/>
        </authorList>
    </citation>
    <scope>NUCLEOTIDE SEQUENCE [LARGE SCALE GENOMIC DNA]</scope>
    <source>
        <strain evidence="6 7">ATCC 4005</strain>
    </source>
</reference>
<gene>
    <name evidence="6" type="ORF">C5L32_001332</name>
</gene>
<evidence type="ECO:0000259" key="5">
    <source>
        <dbReference type="Pfam" id="PF00144"/>
    </source>
</evidence>
<accession>A0A4R5NHG5</accession>
<keyword evidence="4" id="KW-0812">Transmembrane</keyword>
<evidence type="ECO:0000313" key="6">
    <source>
        <dbReference type="EMBL" id="TDG73979.1"/>
    </source>
</evidence>
<evidence type="ECO:0000256" key="3">
    <source>
        <dbReference type="SAM" id="MobiDB-lite"/>
    </source>
</evidence>
<feature type="transmembrane region" description="Helical" evidence="4">
    <location>
        <begin position="7"/>
        <end position="27"/>
    </location>
</feature>
<dbReference type="InterPro" id="IPR050491">
    <property type="entry name" value="AmpC-like"/>
</dbReference>
<evidence type="ECO:0000256" key="2">
    <source>
        <dbReference type="ARBA" id="ARBA00023136"/>
    </source>
</evidence>
<organism evidence="6 7">
    <name type="scientific">Lentilactobacillus buchneri DSM 20057</name>
    <dbReference type="NCBI Taxonomy" id="1423728"/>
    <lineage>
        <taxon>Bacteria</taxon>
        <taxon>Bacillati</taxon>
        <taxon>Bacillota</taxon>
        <taxon>Bacilli</taxon>
        <taxon>Lactobacillales</taxon>
        <taxon>Lactobacillaceae</taxon>
        <taxon>Lentilactobacillus</taxon>
    </lineage>
</organism>
<dbReference type="GeneID" id="72461007"/>
<dbReference type="GO" id="GO:0016020">
    <property type="term" value="C:membrane"/>
    <property type="evidence" value="ECO:0007669"/>
    <property type="project" value="UniProtKB-SubCell"/>
</dbReference>
<dbReference type="Gene3D" id="3.40.710.10">
    <property type="entry name" value="DD-peptidase/beta-lactamase superfamily"/>
    <property type="match status" value="1"/>
</dbReference>
<dbReference type="Pfam" id="PF00144">
    <property type="entry name" value="Beta-lactamase"/>
    <property type="match status" value="1"/>
</dbReference>
<protein>
    <recommendedName>
        <fullName evidence="5">Beta-lactamase-related domain-containing protein</fullName>
    </recommendedName>
</protein>
<comment type="caution">
    <text evidence="6">The sequence shown here is derived from an EMBL/GenBank/DDBJ whole genome shotgun (WGS) entry which is preliminary data.</text>
</comment>
<dbReference type="AlphaFoldDB" id="A0A4R5NHG5"/>
<feature type="domain" description="Beta-lactamase-related" evidence="5">
    <location>
        <begin position="86"/>
        <end position="381"/>
    </location>
</feature>
<dbReference type="InterPro" id="IPR001466">
    <property type="entry name" value="Beta-lactam-related"/>
</dbReference>
<evidence type="ECO:0000256" key="1">
    <source>
        <dbReference type="ARBA" id="ARBA00004370"/>
    </source>
</evidence>
<sequence>MKRGRTYLYITLIILAVVGTVGGAMYWRANNQEFRTQQAAKRANRRRQEQQLSSTAKKREASTQKSAPRQIQHKTTQQTKQITSYLKRNHFVGSAIIVKNNHILYQQGFGYANYKSDIPNTPSSEFQILSIQKSLTAVMAMKLITQGKLSLNTKLSKYYPKIANSRNITIRNLMDMDSGLTMSEAGSVRTLNEENVIKYAVNHIVTRSPKYKDWYQPVNFVVLAGIISKITHKSYGKYFDQLFTKPLNLKGTGFVQHWGTRPNRTLGYHWLAANQLKQNYSRQYHEAKASMQNELGTGQVFMTPFDLFKVEQAILKGKIIPKASVAILHQPGLNAPYGGGIYNQQNGIHSHGIGYGYESSLFITRNGKSGVVLLSNDYRPANQIQNLAARLFDDLAT</sequence>
<dbReference type="EMBL" id="PUFP01000075">
    <property type="protein sequence ID" value="TDG73979.1"/>
    <property type="molecule type" value="Genomic_DNA"/>
</dbReference>